<dbReference type="Pfam" id="PF25359">
    <property type="entry name" value="PH_met_RdRP"/>
    <property type="match status" value="1"/>
</dbReference>
<organism evidence="2 3">
    <name type="scientific">Steinernema carpocapsae</name>
    <name type="common">Entomopathogenic nematode</name>
    <dbReference type="NCBI Taxonomy" id="34508"/>
    <lineage>
        <taxon>Eukaryota</taxon>
        <taxon>Metazoa</taxon>
        <taxon>Ecdysozoa</taxon>
        <taxon>Nematoda</taxon>
        <taxon>Chromadorea</taxon>
        <taxon>Rhabditida</taxon>
        <taxon>Tylenchina</taxon>
        <taxon>Panagrolaimomorpha</taxon>
        <taxon>Strongyloidoidea</taxon>
        <taxon>Steinernematidae</taxon>
        <taxon>Steinernema</taxon>
    </lineage>
</organism>
<proteinExistence type="predicted"/>
<protein>
    <recommendedName>
        <fullName evidence="1">PH-like domain-containing protein</fullName>
    </recommendedName>
</protein>
<dbReference type="EMBL" id="AZBU02000005">
    <property type="protein sequence ID" value="TKR76880.1"/>
    <property type="molecule type" value="Genomic_DNA"/>
</dbReference>
<evidence type="ECO:0000313" key="2">
    <source>
        <dbReference type="EMBL" id="TKR76880.1"/>
    </source>
</evidence>
<keyword evidence="3" id="KW-1185">Reference proteome</keyword>
<accession>A0A4U5N3K9</accession>
<dbReference type="Proteomes" id="UP000298663">
    <property type="component" value="Unassembled WGS sequence"/>
</dbReference>
<reference evidence="2 3" key="2">
    <citation type="journal article" date="2019" name="G3 (Bethesda)">
        <title>Hybrid Assembly of the Genome of the Entomopathogenic Nematode Steinernema carpocapsae Identifies the X-Chromosome.</title>
        <authorList>
            <person name="Serra L."/>
            <person name="Macchietto M."/>
            <person name="Macias-Munoz A."/>
            <person name="McGill C.J."/>
            <person name="Rodriguez I.M."/>
            <person name="Rodriguez B."/>
            <person name="Murad R."/>
            <person name="Mortazavi A."/>
        </authorList>
    </citation>
    <scope>NUCLEOTIDE SEQUENCE [LARGE SCALE GENOMIC DNA]</scope>
    <source>
        <strain evidence="2 3">ALL</strain>
    </source>
</reference>
<name>A0A4U5N3K9_STECR</name>
<dbReference type="AlphaFoldDB" id="A0A4U5N3K9"/>
<comment type="caution">
    <text evidence="2">The sequence shown here is derived from an EMBL/GenBank/DDBJ whole genome shotgun (WGS) entry which is preliminary data.</text>
</comment>
<reference evidence="2 3" key="1">
    <citation type="journal article" date="2015" name="Genome Biol.">
        <title>Comparative genomics of Steinernema reveals deeply conserved gene regulatory networks.</title>
        <authorList>
            <person name="Dillman A.R."/>
            <person name="Macchietto M."/>
            <person name="Porter C.F."/>
            <person name="Rogers A."/>
            <person name="Williams B."/>
            <person name="Antoshechkin I."/>
            <person name="Lee M.M."/>
            <person name="Goodwin Z."/>
            <person name="Lu X."/>
            <person name="Lewis E.E."/>
            <person name="Goodrich-Blair H."/>
            <person name="Stock S.P."/>
            <person name="Adams B.J."/>
            <person name="Sternberg P.W."/>
            <person name="Mortazavi A."/>
        </authorList>
    </citation>
    <scope>NUCLEOTIDE SEQUENCE [LARGE SCALE GENOMIC DNA]</scope>
    <source>
        <strain evidence="2 3">ALL</strain>
    </source>
</reference>
<dbReference type="InterPro" id="IPR057493">
    <property type="entry name" value="PH_RdRP-assoc"/>
</dbReference>
<evidence type="ECO:0000259" key="1">
    <source>
        <dbReference type="Pfam" id="PF25359"/>
    </source>
</evidence>
<sequence>MTAPGVEGQVKILAESFKPGNEMVFETEVDCKGYIATVINALSKNSQAATLHAGKNVAKRFVTRDFDPPCLEFSVDVAADDWSRAFFILVDNFFQGCRMFGHHYGRPEIASLMQMSSFNVLKQEFWPDDALIPLEFFSLGNLMTPYQFLNHIKLSERTVEVDVLNECERMPGNEEGILADFEHDRNLLKVKFGYVHRGGFRGRQGPPANDIACIYVNVPYKSVRRIIVDWEHITNSEVHGAKLYLHLNCPVEIKKAKKRHDGYGKTDRFLTWDQNKAPRG</sequence>
<evidence type="ECO:0000313" key="3">
    <source>
        <dbReference type="Proteomes" id="UP000298663"/>
    </source>
</evidence>
<feature type="domain" description="PH-like" evidence="1">
    <location>
        <begin position="126"/>
        <end position="275"/>
    </location>
</feature>
<gene>
    <name evidence="2" type="ORF">L596_017952</name>
</gene>